<organism evidence="1 2">
    <name type="scientific">Catharanthus roseus</name>
    <name type="common">Madagascar periwinkle</name>
    <name type="synonym">Vinca rosea</name>
    <dbReference type="NCBI Taxonomy" id="4058"/>
    <lineage>
        <taxon>Eukaryota</taxon>
        <taxon>Viridiplantae</taxon>
        <taxon>Streptophyta</taxon>
        <taxon>Embryophyta</taxon>
        <taxon>Tracheophyta</taxon>
        <taxon>Spermatophyta</taxon>
        <taxon>Magnoliopsida</taxon>
        <taxon>eudicotyledons</taxon>
        <taxon>Gunneridae</taxon>
        <taxon>Pentapetalae</taxon>
        <taxon>asterids</taxon>
        <taxon>lamiids</taxon>
        <taxon>Gentianales</taxon>
        <taxon>Apocynaceae</taxon>
        <taxon>Rauvolfioideae</taxon>
        <taxon>Vinceae</taxon>
        <taxon>Catharanthinae</taxon>
        <taxon>Catharanthus</taxon>
    </lineage>
</organism>
<dbReference type="Proteomes" id="UP001060085">
    <property type="component" value="Linkage Group LG06"/>
</dbReference>
<evidence type="ECO:0000313" key="1">
    <source>
        <dbReference type="EMBL" id="KAI5659237.1"/>
    </source>
</evidence>
<comment type="caution">
    <text evidence="1">The sequence shown here is derived from an EMBL/GenBank/DDBJ whole genome shotgun (WGS) entry which is preliminary data.</text>
</comment>
<sequence>MLLLLCHKARGNIINPWSSPMIVERDSYSENGTPWMIFKQDDAWQTIVTESEKLIKDIKYFYVIMRLKKISASKNSIVRVAVIKWEFCSNDSNGGLGTPLLSLSSSLVSENAATSSEGVIKDGGV</sequence>
<name>A0ACC0AGV4_CATRO</name>
<evidence type="ECO:0000313" key="2">
    <source>
        <dbReference type="Proteomes" id="UP001060085"/>
    </source>
</evidence>
<dbReference type="EMBL" id="CM044706">
    <property type="protein sequence ID" value="KAI5659237.1"/>
    <property type="molecule type" value="Genomic_DNA"/>
</dbReference>
<gene>
    <name evidence="1" type="ORF">M9H77_28030</name>
</gene>
<accession>A0ACC0AGV4</accession>
<reference evidence="2" key="1">
    <citation type="journal article" date="2023" name="Nat. Plants">
        <title>Single-cell RNA sequencing provides a high-resolution roadmap for understanding the multicellular compartmentation of specialized metabolism.</title>
        <authorList>
            <person name="Sun S."/>
            <person name="Shen X."/>
            <person name="Li Y."/>
            <person name="Li Y."/>
            <person name="Wang S."/>
            <person name="Li R."/>
            <person name="Zhang H."/>
            <person name="Shen G."/>
            <person name="Guo B."/>
            <person name="Wei J."/>
            <person name="Xu J."/>
            <person name="St-Pierre B."/>
            <person name="Chen S."/>
            <person name="Sun C."/>
        </authorList>
    </citation>
    <scope>NUCLEOTIDE SEQUENCE [LARGE SCALE GENOMIC DNA]</scope>
</reference>
<proteinExistence type="predicted"/>
<protein>
    <submittedName>
        <fullName evidence="1">Uncharacterized protein</fullName>
    </submittedName>
</protein>
<keyword evidence="2" id="KW-1185">Reference proteome</keyword>